<keyword evidence="13" id="KW-1185">Reference proteome</keyword>
<comment type="function">
    <text evidence="9">Catalyzes the activation of phenylacetic acid (PA) to phenylacetyl-CoA (PA-CoA).</text>
</comment>
<evidence type="ECO:0000256" key="3">
    <source>
        <dbReference type="ARBA" id="ARBA00022741"/>
    </source>
</evidence>
<dbReference type="PIRSF" id="PIRSF006444">
    <property type="entry name" value="PaaK"/>
    <property type="match status" value="1"/>
</dbReference>
<dbReference type="GO" id="GO:0047475">
    <property type="term" value="F:phenylacetate-CoA ligase activity"/>
    <property type="evidence" value="ECO:0007669"/>
    <property type="project" value="UniProtKB-EC"/>
</dbReference>
<gene>
    <name evidence="12" type="ordered locus">Alvin_2625</name>
</gene>
<protein>
    <recommendedName>
        <fullName evidence="7 9">Phenylacetate-coenzyme A ligase</fullName>
        <ecNumber evidence="6 9">6.2.1.30</ecNumber>
    </recommendedName>
    <alternativeName>
        <fullName evidence="8 9">Phenylacetyl-CoA ligase</fullName>
    </alternativeName>
</protein>
<dbReference type="FunFam" id="3.40.50.12780:FF:000016">
    <property type="entry name" value="Phenylacetate-coenzyme A ligase"/>
    <property type="match status" value="1"/>
</dbReference>
<dbReference type="PANTHER" id="PTHR43439">
    <property type="entry name" value="PHENYLACETATE-COENZYME A LIGASE"/>
    <property type="match status" value="1"/>
</dbReference>
<name>D3RPE4_ALLVD</name>
<dbReference type="KEGG" id="alv:Alvin_2625"/>
<evidence type="ECO:0000256" key="8">
    <source>
        <dbReference type="ARBA" id="ARBA00075111"/>
    </source>
</evidence>
<evidence type="ECO:0000256" key="1">
    <source>
        <dbReference type="ARBA" id="ARBA00011245"/>
    </source>
</evidence>
<comment type="similarity">
    <text evidence="5 9">Belongs to the phenylacetyl-CoA ligase family.</text>
</comment>
<dbReference type="InterPro" id="IPR011880">
    <property type="entry name" value="PA_CoA_ligase"/>
</dbReference>
<evidence type="ECO:0000256" key="7">
    <source>
        <dbReference type="ARBA" id="ARBA00068695"/>
    </source>
</evidence>
<evidence type="ECO:0000313" key="12">
    <source>
        <dbReference type="EMBL" id="ADC63534.1"/>
    </source>
</evidence>
<comment type="pathway">
    <text evidence="4 9">Aromatic compound metabolism; phenylacetate degradation.</text>
</comment>
<proteinExistence type="inferred from homology"/>
<evidence type="ECO:0000256" key="9">
    <source>
        <dbReference type="PIRNR" id="PIRNR006444"/>
    </source>
</evidence>
<dbReference type="Pfam" id="PF14535">
    <property type="entry name" value="AMP-binding_C_2"/>
    <property type="match status" value="1"/>
</dbReference>
<dbReference type="InterPro" id="IPR000873">
    <property type="entry name" value="AMP-dep_synth/lig_dom"/>
</dbReference>
<comment type="catalytic activity">
    <reaction evidence="9">
        <text>2-phenylacetate + ATP + CoA = phenylacetyl-CoA + AMP + diphosphate</text>
        <dbReference type="Rhea" id="RHEA:20956"/>
        <dbReference type="ChEBI" id="CHEBI:18401"/>
        <dbReference type="ChEBI" id="CHEBI:30616"/>
        <dbReference type="ChEBI" id="CHEBI:33019"/>
        <dbReference type="ChEBI" id="CHEBI:57287"/>
        <dbReference type="ChEBI" id="CHEBI:57390"/>
        <dbReference type="ChEBI" id="CHEBI:456215"/>
        <dbReference type="EC" id="6.2.1.30"/>
    </reaction>
</comment>
<feature type="domain" description="AMP-dependent synthetase/ligase" evidence="10">
    <location>
        <begin position="94"/>
        <end position="297"/>
    </location>
</feature>
<dbReference type="eggNOG" id="COG1541">
    <property type="taxonomic scope" value="Bacteria"/>
</dbReference>
<reference evidence="12 13" key="1">
    <citation type="journal article" date="2011" name="Stand. Genomic Sci.">
        <title>Complete genome sequence of Allochromatium vinosum DSM 180(T).</title>
        <authorList>
            <person name="Weissgerber T."/>
            <person name="Zigann R."/>
            <person name="Bruce D."/>
            <person name="Chang Y.J."/>
            <person name="Detter J.C."/>
            <person name="Han C."/>
            <person name="Hauser L."/>
            <person name="Jeffries C.D."/>
            <person name="Land M."/>
            <person name="Munk A.C."/>
            <person name="Tapia R."/>
            <person name="Dahl C."/>
        </authorList>
    </citation>
    <scope>NUCLEOTIDE SEQUENCE [LARGE SCALE GENOMIC DNA]</scope>
    <source>
        <strain evidence="13">ATCC 17899 / DSM 180 / NBRC 103801 / NCIMB 10441 / D</strain>
    </source>
</reference>
<evidence type="ECO:0000256" key="2">
    <source>
        <dbReference type="ARBA" id="ARBA00022598"/>
    </source>
</evidence>
<dbReference type="CDD" id="cd05913">
    <property type="entry name" value="PaaK"/>
    <property type="match status" value="1"/>
</dbReference>
<evidence type="ECO:0000313" key="13">
    <source>
        <dbReference type="Proteomes" id="UP000001441"/>
    </source>
</evidence>
<dbReference type="GO" id="GO:0010124">
    <property type="term" value="P:phenylacetate catabolic process"/>
    <property type="evidence" value="ECO:0007669"/>
    <property type="project" value="UniProtKB-UniRule"/>
</dbReference>
<dbReference type="AlphaFoldDB" id="D3RPE4"/>
<dbReference type="InterPro" id="IPR051414">
    <property type="entry name" value="Adenylate-forming_Reductase"/>
</dbReference>
<dbReference type="GO" id="GO:0000166">
    <property type="term" value="F:nucleotide binding"/>
    <property type="evidence" value="ECO:0007669"/>
    <property type="project" value="UniProtKB-KW"/>
</dbReference>
<dbReference type="RefSeq" id="WP_012971802.1">
    <property type="nucleotide sequence ID" value="NC_013851.1"/>
</dbReference>
<organism evidence="12 13">
    <name type="scientific">Allochromatium vinosum (strain ATCC 17899 / DSM 180 / NBRC 103801 / NCIMB 10441 / D)</name>
    <name type="common">Chromatium vinosum</name>
    <dbReference type="NCBI Taxonomy" id="572477"/>
    <lineage>
        <taxon>Bacteria</taxon>
        <taxon>Pseudomonadati</taxon>
        <taxon>Pseudomonadota</taxon>
        <taxon>Gammaproteobacteria</taxon>
        <taxon>Chromatiales</taxon>
        <taxon>Chromatiaceae</taxon>
        <taxon>Allochromatium</taxon>
    </lineage>
</organism>
<evidence type="ECO:0000259" key="10">
    <source>
        <dbReference type="Pfam" id="PF00501"/>
    </source>
</evidence>
<feature type="domain" description="AMP-dependent ligase C-terminal" evidence="11">
    <location>
        <begin position="346"/>
        <end position="442"/>
    </location>
</feature>
<evidence type="ECO:0000256" key="4">
    <source>
        <dbReference type="ARBA" id="ARBA00060591"/>
    </source>
</evidence>
<dbReference type="OrthoDB" id="580775at2"/>
<evidence type="ECO:0000256" key="5">
    <source>
        <dbReference type="ARBA" id="ARBA00061566"/>
    </source>
</evidence>
<accession>D3RPE4</accession>
<dbReference type="InterPro" id="IPR045851">
    <property type="entry name" value="AMP-bd_C_sf"/>
</dbReference>
<sequence>MLKELWNDAEGGFHPASAPDFLPQTALKEVQLRRLRAVVARAYANVQLFRERMDERGLTPESIRSLQDIRHLPFTVKTDLRDTYPFGLFASPMSDVVRLHASSGTTGKPIVVAYTREDVEVWSEVMARTFASCGLHRGDILQNAFGYGLFTGGLGAHYGGEALGATVIPISGGNTDRQIMLIRDFNVTALCCTPSYFTHMVERARELGIDLRDLPLRVGIFGAEPWTDGMRHHIEAEAGIKAYDIYGLSEIIGPGVAAECSAQDGLHVFEDHFYPEIIDPDTGEPLPDGAEGELVITTLSKKAMPMIRYRTRDITSLITEPCSCGRTIRRMRRIGRRSDDMFIIRGVNVFPSQVEAALMAVEGTLPHYQIILTRKGGMDRMAVEVEVTPEVFSDSIRGLEDIRTRLAQSIERILGIRVELRLVEPHTLARSEGKAKRVIDRRNEG</sequence>
<dbReference type="PANTHER" id="PTHR43439:SF1">
    <property type="entry name" value="PHENYLACETATE-COENZYME A LIGASE"/>
    <property type="match status" value="1"/>
</dbReference>
<dbReference type="SUPFAM" id="SSF56801">
    <property type="entry name" value="Acetyl-CoA synthetase-like"/>
    <property type="match status" value="1"/>
</dbReference>
<keyword evidence="3 9" id="KW-0547">Nucleotide-binding</keyword>
<dbReference type="Proteomes" id="UP000001441">
    <property type="component" value="Chromosome"/>
</dbReference>
<keyword evidence="2 9" id="KW-0436">Ligase</keyword>
<dbReference type="STRING" id="572477.Alvin_2625"/>
<evidence type="ECO:0000256" key="6">
    <source>
        <dbReference type="ARBA" id="ARBA00066629"/>
    </source>
</evidence>
<dbReference type="Gene3D" id="3.40.50.12780">
    <property type="entry name" value="N-terminal domain of ligase-like"/>
    <property type="match status" value="1"/>
</dbReference>
<dbReference type="EC" id="6.2.1.30" evidence="6 9"/>
<dbReference type="InterPro" id="IPR042099">
    <property type="entry name" value="ANL_N_sf"/>
</dbReference>
<evidence type="ECO:0000259" key="11">
    <source>
        <dbReference type="Pfam" id="PF14535"/>
    </source>
</evidence>
<dbReference type="Pfam" id="PF00501">
    <property type="entry name" value="AMP-binding"/>
    <property type="match status" value="1"/>
</dbReference>
<dbReference type="Gene3D" id="3.30.300.30">
    <property type="match status" value="1"/>
</dbReference>
<dbReference type="EMBL" id="CP001896">
    <property type="protein sequence ID" value="ADC63534.1"/>
    <property type="molecule type" value="Genomic_DNA"/>
</dbReference>
<comment type="subunit">
    <text evidence="1">Monomer.</text>
</comment>
<dbReference type="InterPro" id="IPR028154">
    <property type="entry name" value="AMP-dep_Lig_C"/>
</dbReference>
<dbReference type="HOGENOM" id="CLU_035301_1_1_6"/>
<dbReference type="UniPathway" id="UPA00930"/>